<evidence type="ECO:0000313" key="1">
    <source>
        <dbReference type="EMBL" id="AXH00998.1"/>
    </source>
</evidence>
<geneLocation type="plasmid" evidence="2">
    <name>pdrdi</name>
</geneLocation>
<protein>
    <submittedName>
        <fullName evidence="1">Uncharacterized protein</fullName>
    </submittedName>
</protein>
<dbReference type="RefSeq" id="WP_114673646.1">
    <property type="nucleotide sequence ID" value="NZ_CP031163.1"/>
</dbReference>
<name>A0A345IMS5_9DEIO</name>
<dbReference type="KEGG" id="dwu:DVJ83_18035"/>
<accession>A0A345IMS5</accession>
<proteinExistence type="predicted"/>
<dbReference type="EMBL" id="CP031163">
    <property type="protein sequence ID" value="AXH00998.1"/>
    <property type="molecule type" value="Genomic_DNA"/>
</dbReference>
<dbReference type="AlphaFoldDB" id="A0A345IMS5"/>
<organism evidence="1 2">
    <name type="scientific">Deinococcus wulumuqiensis</name>
    <dbReference type="NCBI Taxonomy" id="980427"/>
    <lineage>
        <taxon>Bacteria</taxon>
        <taxon>Thermotogati</taxon>
        <taxon>Deinococcota</taxon>
        <taxon>Deinococci</taxon>
        <taxon>Deinococcales</taxon>
        <taxon>Deinococcaceae</taxon>
        <taxon>Deinococcus</taxon>
    </lineage>
</organism>
<reference evidence="1 2" key="1">
    <citation type="submission" date="2018-07" db="EMBL/GenBank/DDBJ databases">
        <title>Complete Genome and Methylome Analysis of Deinococcus wulumuqiensis NEB 479.</title>
        <authorList>
            <person name="Fomenkov A."/>
            <person name="Luyten Y."/>
            <person name="Vincze T."/>
            <person name="Anton B.P."/>
            <person name="Clark T."/>
            <person name="Roberts R.J."/>
            <person name="Morgan R.D."/>
        </authorList>
    </citation>
    <scope>NUCLEOTIDE SEQUENCE [LARGE SCALE GENOMIC DNA]</scope>
    <source>
        <strain evidence="1 2">NEB 479</strain>
        <plasmid evidence="2">Plasmid pdrdi</plasmid>
    </source>
</reference>
<evidence type="ECO:0000313" key="2">
    <source>
        <dbReference type="Proteomes" id="UP000253744"/>
    </source>
</evidence>
<gene>
    <name evidence="1" type="ORF">DVJ83_18035</name>
</gene>
<dbReference type="Proteomes" id="UP000253744">
    <property type="component" value="Plasmid pDrdI"/>
</dbReference>
<sequence>MTRNQPAAPTTADLTWTLLMVRRTVSLHKHLPRLTAAEWVMDSLPLESERFALSRKETLDLVLDLLD</sequence>
<keyword evidence="1" id="KW-0614">Plasmid</keyword>